<dbReference type="AlphaFoldDB" id="A0A346XS32"/>
<dbReference type="InterPro" id="IPR051922">
    <property type="entry name" value="Bact_Sporulation_Assoc"/>
</dbReference>
<dbReference type="PANTHER" id="PTHR30032:SF1">
    <property type="entry name" value="N-ACETYLMURAMOYL-L-ALANINE AMIDASE LYTC"/>
    <property type="match status" value="1"/>
</dbReference>
<dbReference type="InterPro" id="IPR012334">
    <property type="entry name" value="Pectin_lyas_fold"/>
</dbReference>
<dbReference type="OrthoDB" id="5188291at2"/>
<dbReference type="PANTHER" id="PTHR30032">
    <property type="entry name" value="N-ACETYLMURAMOYL-L-ALANINE AMIDASE-RELATED"/>
    <property type="match status" value="1"/>
</dbReference>
<organism evidence="2 3">
    <name type="scientific">Euzebya pacifica</name>
    <dbReference type="NCBI Taxonomy" id="1608957"/>
    <lineage>
        <taxon>Bacteria</taxon>
        <taxon>Bacillati</taxon>
        <taxon>Actinomycetota</taxon>
        <taxon>Nitriliruptoria</taxon>
        <taxon>Euzebyales</taxon>
    </lineage>
</organism>
<feature type="signal peptide" evidence="1">
    <location>
        <begin position="1"/>
        <end position="24"/>
    </location>
</feature>
<dbReference type="Pfam" id="PF17963">
    <property type="entry name" value="Big_9"/>
    <property type="match status" value="2"/>
</dbReference>
<feature type="chain" id="PRO_5039181158" evidence="1">
    <location>
        <begin position="25"/>
        <end position="1130"/>
    </location>
</feature>
<keyword evidence="1" id="KW-0732">Signal</keyword>
<dbReference type="Proteomes" id="UP000264006">
    <property type="component" value="Chromosome"/>
</dbReference>
<dbReference type="Gene3D" id="2.60.40.2810">
    <property type="match status" value="2"/>
</dbReference>
<dbReference type="Pfam" id="PF04122">
    <property type="entry name" value="CW_binding_2"/>
    <property type="match status" value="3"/>
</dbReference>
<proteinExistence type="predicted"/>
<evidence type="ECO:0000256" key="1">
    <source>
        <dbReference type="SAM" id="SignalP"/>
    </source>
</evidence>
<dbReference type="RefSeq" id="WP_114589890.1">
    <property type="nucleotide sequence ID" value="NZ_CP031165.1"/>
</dbReference>
<name>A0A346XS32_9ACTN</name>
<protein>
    <submittedName>
        <fullName evidence="2">Uncharacterized protein</fullName>
    </submittedName>
</protein>
<gene>
    <name evidence="2" type="ORF">DVS28_a0322</name>
</gene>
<dbReference type="InterPro" id="IPR006626">
    <property type="entry name" value="PbH1"/>
</dbReference>
<reference evidence="2 3" key="1">
    <citation type="submission" date="2018-09" db="EMBL/GenBank/DDBJ databases">
        <title>Complete genome sequence of Euzebya sp. DY32-46 isolated from seawater of Pacific Ocean.</title>
        <authorList>
            <person name="Xu L."/>
            <person name="Wu Y.-H."/>
            <person name="Xu X.-W."/>
        </authorList>
    </citation>
    <scope>NUCLEOTIDE SEQUENCE [LARGE SCALE GENOMIC DNA]</scope>
    <source>
        <strain evidence="2 3">DY32-46</strain>
    </source>
</reference>
<dbReference type="InterPro" id="IPR007253">
    <property type="entry name" value="Cell_wall-bd_2"/>
</dbReference>
<accession>A0A346XS32</accession>
<evidence type="ECO:0000313" key="3">
    <source>
        <dbReference type="Proteomes" id="UP000264006"/>
    </source>
</evidence>
<dbReference type="CDD" id="cd11304">
    <property type="entry name" value="Cadherin_repeat"/>
    <property type="match status" value="1"/>
</dbReference>
<dbReference type="KEGG" id="euz:DVS28_a0322"/>
<dbReference type="Gene3D" id="2.160.20.10">
    <property type="entry name" value="Single-stranded right-handed beta-helix, Pectin lyase-like"/>
    <property type="match status" value="1"/>
</dbReference>
<sequence>MGNASVRYRVAVVVLLALTTSVMAPAPAIAHPAPFEVVVLGGPATVSEAVADQLDDDRHDVVRLADEDRYGTAAAISASRFGPGITTAFVATGEDFADALAGGPWAARSGGPILLTRHGDLPEPTRAEILRLSPDRVVILGGPSAVSPVVEAELADLVPTVERIGGDSRVETAVLVAQASHPSGAGEVAIARADDFADALTAGPLMAARDGVILLSDTNQLPDRTRTELQRLDPDRITVLGGTAAIDEDVEAELATLADSVERVAGATRTETAVAISAAQFAADTARAVYVANAGAFPDALAGAALAGGTGGTFAGGTFQPNGPILLTDTDRLPDATATEIRRLHPTIDDPDDNLPPVAEDIDAIATENVPRIVPLVATDPDGDPLTYAIVDQPSSGSVTIDGDDARFVSGLPGQRTFTYTASDGQATSNVATVTVTVRRRSGAPTSPIVIGPDTFDAFGNTQLVITPDLGTGPDLDGPGVRIQDNLLDNDTDTGGGTLDVVPSSTGTANGGTVTTYADGSFSYLPPVGYTGADDTFTYTVTNGTDSADGTVTVSLTDMIWFLDADAPPGGDGRSHAPLDTVPATIGGAGDTIHIGESAAAIGGAGITLVDGQQLLGVGAALEVGPGPTTLVPAGIPPVLESTASGVALVHDNTVRGLDIGSTAGDGIAIDGGSGTFTLDSVTITDSSGACLRVDSTVGDITIQDSTITQTNDAAGIDITSHTGTFSFGPTNTLDATNGTGLQFTDADGTYDVTAGVTLNGGDAGIDILNGSAGTFTFADTTTITNPTGAAVLVRDFDAPGQLDYDGSIVNDNGELVLIDTTAAGSSVRFNTNGGNSLTSTGPPGPSIDLFDVDGDLTITTPTTATDSQFSPLFATDGSGTWTFHDLTIIDLTGLNGGVDVFGNTGTVNFHNLDITTDSAGTGAAATGFLAGGNNVINVTGTNRIDADGGPALVLIDTVEVDMKFESLTARNNLSSQIGFSGDDGVNLLSVGAGSITVVGTTTVANVDEVGIRMDGVGADVTFGSVAIDTVGEDAVSAGAVFTSTGALRIDGGSISNTGREGLRFGGIFDGTSANATVDGVAFSSIGGFVVQAANSTLAGTGNTAAPFSCNDQGGNTGFIAFNGGADTCP</sequence>
<keyword evidence="3" id="KW-1185">Reference proteome</keyword>
<dbReference type="SMART" id="SM00710">
    <property type="entry name" value="PbH1"/>
    <property type="match status" value="8"/>
</dbReference>
<evidence type="ECO:0000313" key="2">
    <source>
        <dbReference type="EMBL" id="AXV05029.1"/>
    </source>
</evidence>
<dbReference type="EMBL" id="CP031165">
    <property type="protein sequence ID" value="AXV05029.1"/>
    <property type="molecule type" value="Genomic_DNA"/>
</dbReference>